<dbReference type="GO" id="GO:0005384">
    <property type="term" value="F:manganese ion transmembrane transporter activity"/>
    <property type="evidence" value="ECO:0007669"/>
    <property type="project" value="TreeGrafter"/>
</dbReference>
<sequence length="141" mass="15873">MFLPSYSDCLTPQIMQAVAIVGAIITPHNIYLYSALVKLPFALVSSLTLMSLRPVMSKFANGLWDYSTNNCAESFHRGWRITGGVMILNICSINMYFVVVYVQDVGHVVLYVEAAVVSVAYLSLVFYLIFYRIPYISEKPQ</sequence>
<evidence type="ECO:0000256" key="3">
    <source>
        <dbReference type="ARBA" id="ARBA00006670"/>
    </source>
</evidence>
<dbReference type="Proteomes" id="UP000242450">
    <property type="component" value="Chromosome 3"/>
</dbReference>
<dbReference type="GO" id="GO:0005765">
    <property type="term" value="C:lysosomal membrane"/>
    <property type="evidence" value="ECO:0007669"/>
    <property type="project" value="UniProtKB-SubCell"/>
</dbReference>
<dbReference type="PANTHER" id="PTHR11706">
    <property type="entry name" value="SOLUTE CARRIER PROTEIN FAMILY 11 MEMBER"/>
    <property type="match status" value="1"/>
</dbReference>
<dbReference type="GO" id="GO:0015093">
    <property type="term" value="F:ferrous iron transmembrane transporter activity"/>
    <property type="evidence" value="ECO:0007669"/>
    <property type="project" value="TreeGrafter"/>
</dbReference>
<organism evidence="10 11">
    <name type="scientific">Cervus elaphus hippelaphus</name>
    <name type="common">European red deer</name>
    <dbReference type="NCBI Taxonomy" id="46360"/>
    <lineage>
        <taxon>Eukaryota</taxon>
        <taxon>Metazoa</taxon>
        <taxon>Chordata</taxon>
        <taxon>Craniata</taxon>
        <taxon>Vertebrata</taxon>
        <taxon>Euteleostomi</taxon>
        <taxon>Mammalia</taxon>
        <taxon>Eutheria</taxon>
        <taxon>Laurasiatheria</taxon>
        <taxon>Artiodactyla</taxon>
        <taxon>Ruminantia</taxon>
        <taxon>Pecora</taxon>
        <taxon>Cervidae</taxon>
        <taxon>Cervinae</taxon>
        <taxon>Cervus</taxon>
    </lineage>
</organism>
<feature type="transmembrane region" description="Helical" evidence="9">
    <location>
        <begin position="108"/>
        <end position="130"/>
    </location>
</feature>
<dbReference type="GO" id="GO:0015086">
    <property type="term" value="F:cadmium ion transmembrane transporter activity"/>
    <property type="evidence" value="ECO:0007669"/>
    <property type="project" value="TreeGrafter"/>
</dbReference>
<reference evidence="10 11" key="1">
    <citation type="journal article" date="2018" name="Mol. Genet. Genomics">
        <title>The red deer Cervus elaphus genome CerEla1.0: sequencing, annotating, genes, and chromosomes.</title>
        <authorList>
            <person name="Bana N.A."/>
            <person name="Nyiri A."/>
            <person name="Nagy J."/>
            <person name="Frank K."/>
            <person name="Nagy T."/>
            <person name="Steger V."/>
            <person name="Schiller M."/>
            <person name="Lakatos P."/>
            <person name="Sugar L."/>
            <person name="Horn P."/>
            <person name="Barta E."/>
            <person name="Orosz L."/>
        </authorList>
    </citation>
    <scope>NUCLEOTIDE SEQUENCE [LARGE SCALE GENOMIC DNA]</scope>
    <source>
        <strain evidence="10">Hungarian</strain>
    </source>
</reference>
<keyword evidence="4" id="KW-0813">Transport</keyword>
<evidence type="ECO:0000313" key="10">
    <source>
        <dbReference type="EMBL" id="OWK16769.1"/>
    </source>
</evidence>
<dbReference type="GO" id="GO:0015099">
    <property type="term" value="F:nickel cation transmembrane transporter activity"/>
    <property type="evidence" value="ECO:0007669"/>
    <property type="project" value="TreeGrafter"/>
</dbReference>
<dbReference type="GO" id="GO:0005886">
    <property type="term" value="C:plasma membrane"/>
    <property type="evidence" value="ECO:0007669"/>
    <property type="project" value="TreeGrafter"/>
</dbReference>
<keyword evidence="6 9" id="KW-1133">Transmembrane helix</keyword>
<keyword evidence="5 9" id="KW-0812">Transmembrane</keyword>
<comment type="similarity">
    <text evidence="3">Belongs to the NRAMP family.</text>
</comment>
<keyword evidence="8" id="KW-0458">Lysosome</keyword>
<dbReference type="GO" id="GO:0015087">
    <property type="term" value="F:cobalt ion transmembrane transporter activity"/>
    <property type="evidence" value="ECO:0007669"/>
    <property type="project" value="TreeGrafter"/>
</dbReference>
<evidence type="ECO:0000256" key="7">
    <source>
        <dbReference type="ARBA" id="ARBA00023136"/>
    </source>
</evidence>
<accession>A0A212DEV1</accession>
<evidence type="ECO:0000256" key="8">
    <source>
        <dbReference type="ARBA" id="ARBA00023228"/>
    </source>
</evidence>
<comment type="caution">
    <text evidence="10">The sequence shown here is derived from an EMBL/GenBank/DDBJ whole genome shotgun (WGS) entry which is preliminary data.</text>
</comment>
<dbReference type="InterPro" id="IPR001046">
    <property type="entry name" value="NRAMP_fam"/>
</dbReference>
<dbReference type="GO" id="GO:0031902">
    <property type="term" value="C:late endosome membrane"/>
    <property type="evidence" value="ECO:0007669"/>
    <property type="project" value="UniProtKB-SubCell"/>
</dbReference>
<comment type="subcellular location">
    <subcellularLocation>
        <location evidence="1">Late endosome membrane</location>
        <topology evidence="1">Multi-pass membrane protein</topology>
    </subcellularLocation>
    <subcellularLocation>
        <location evidence="2">Lysosome membrane</location>
        <topology evidence="2">Multi-pass membrane protein</topology>
    </subcellularLocation>
</comment>
<dbReference type="GO" id="GO:0046870">
    <property type="term" value="F:cadmium ion binding"/>
    <property type="evidence" value="ECO:0007669"/>
    <property type="project" value="TreeGrafter"/>
</dbReference>
<dbReference type="AlphaFoldDB" id="A0A212DEV1"/>
<keyword evidence="4" id="KW-0406">Ion transport</keyword>
<keyword evidence="4" id="KW-0408">Iron</keyword>
<protein>
    <submittedName>
        <fullName evidence="10">SLC11A2</fullName>
    </submittedName>
</protein>
<keyword evidence="4" id="KW-0410">Iron transport</keyword>
<evidence type="ECO:0000256" key="4">
    <source>
        <dbReference type="ARBA" id="ARBA00022496"/>
    </source>
</evidence>
<keyword evidence="11" id="KW-1185">Reference proteome</keyword>
<dbReference type="OrthoDB" id="409173at2759"/>
<dbReference type="GO" id="GO:0015094">
    <property type="term" value="F:lead ion transmembrane transporter activity"/>
    <property type="evidence" value="ECO:0007669"/>
    <property type="project" value="TreeGrafter"/>
</dbReference>
<dbReference type="PANTHER" id="PTHR11706:SF40">
    <property type="entry name" value="NATURAL RESISTANCE-ASSOCIATED MACROPHAGE PROTEIN 2"/>
    <property type="match status" value="1"/>
</dbReference>
<feature type="transmembrane region" description="Helical" evidence="9">
    <location>
        <begin position="83"/>
        <end position="102"/>
    </location>
</feature>
<evidence type="ECO:0000256" key="9">
    <source>
        <dbReference type="SAM" id="Phobius"/>
    </source>
</evidence>
<evidence type="ECO:0000256" key="1">
    <source>
        <dbReference type="ARBA" id="ARBA00004107"/>
    </source>
</evidence>
<evidence type="ECO:0000313" key="11">
    <source>
        <dbReference type="Proteomes" id="UP000242450"/>
    </source>
</evidence>
<gene>
    <name evidence="10" type="ORF">Celaphus_00011489</name>
</gene>
<evidence type="ECO:0000256" key="6">
    <source>
        <dbReference type="ARBA" id="ARBA00022989"/>
    </source>
</evidence>
<evidence type="ECO:0000256" key="5">
    <source>
        <dbReference type="ARBA" id="ARBA00022692"/>
    </source>
</evidence>
<name>A0A212DEV1_CEREH</name>
<dbReference type="EMBL" id="MKHE01000003">
    <property type="protein sequence ID" value="OWK16769.1"/>
    <property type="molecule type" value="Genomic_DNA"/>
</dbReference>
<keyword evidence="7 9" id="KW-0472">Membrane</keyword>
<evidence type="ECO:0000256" key="2">
    <source>
        <dbReference type="ARBA" id="ARBA00004155"/>
    </source>
</evidence>
<proteinExistence type="inferred from homology"/>